<dbReference type="Gene3D" id="1.10.8.200">
    <property type="entry name" value="Replisome organizer (g39p helicase loader/inhibitor protein)"/>
    <property type="match status" value="1"/>
</dbReference>
<name>A0A6H0X5N5_9CAUD</name>
<dbReference type="EMBL" id="MT210154">
    <property type="protein sequence ID" value="QIW89364.1"/>
    <property type="molecule type" value="Genomic_DNA"/>
</dbReference>
<evidence type="ECO:0008006" key="3">
    <source>
        <dbReference type="Google" id="ProtNLM"/>
    </source>
</evidence>
<sequence>MQQIDKADFVKLLSLCYSTLGRALPPLESIDLWLTVLQPYTFEQVRGALSAHMRESKFPPVPADVVTRIPSASSRPGPEEAWSIAVRACDEAETVVMNDEIALAWGAAKPIFDLGDEVGARMAFKEVYERQVAAATGPAKWWPSLGTDQHKRDAALSEAKRAGLLPSPDVIGLLPPASREGSSDPEGLKRLKEAMKDLQLGNEAAIAKREQERAEERKRVLDHKQSIADQVASYQKQKRA</sequence>
<organism evidence="2">
    <name type="scientific">Xanthomonas phage PPDBI</name>
    <dbReference type="NCBI Taxonomy" id="2723911"/>
    <lineage>
        <taxon>Viruses</taxon>
        <taxon>Duplodnaviria</taxon>
        <taxon>Heunggongvirae</taxon>
        <taxon>Uroviricota</taxon>
        <taxon>Caudoviricetes</taxon>
    </lineage>
</organism>
<proteinExistence type="predicted"/>
<feature type="compositionally biased region" description="Basic and acidic residues" evidence="1">
    <location>
        <begin position="208"/>
        <end position="226"/>
    </location>
</feature>
<reference evidence="2" key="1">
    <citation type="submission" date="2020-03" db="EMBL/GenBank/DDBJ databases">
        <authorList>
            <person name="Shneider M.M."/>
            <person name="Evseev P.V."/>
            <person name="Korzhenkov A.A."/>
            <person name="Toschakov S.V."/>
            <person name="Vo T."/>
            <person name="Ignatov A.N."/>
            <person name="Miroshnikov K.A."/>
        </authorList>
    </citation>
    <scope>NUCLEOTIDE SEQUENCE [LARGE SCALE GENOMIC DNA]</scope>
</reference>
<feature type="region of interest" description="Disordered" evidence="1">
    <location>
        <begin position="208"/>
        <end position="240"/>
    </location>
</feature>
<protein>
    <recommendedName>
        <fullName evidence="3">Replicative helicase inhibitor G39P N-terminal domain-containing protein</fullName>
    </recommendedName>
</protein>
<evidence type="ECO:0000313" key="2">
    <source>
        <dbReference type="EMBL" id="QIW89364.1"/>
    </source>
</evidence>
<gene>
    <name evidence="2" type="ORF">PPDBI_00005</name>
</gene>
<accession>A0A6H0X5N5</accession>
<evidence type="ECO:0000256" key="1">
    <source>
        <dbReference type="SAM" id="MobiDB-lite"/>
    </source>
</evidence>